<protein>
    <recommendedName>
        <fullName evidence="2">Alcohol dehydrogenase-like C-terminal domain-containing protein</fullName>
    </recommendedName>
</protein>
<keyword evidence="1" id="KW-0560">Oxidoreductase</keyword>
<dbReference type="STRING" id="196109.A0A136INB2"/>
<dbReference type="PANTHER" id="PTHR45348:SF7">
    <property type="entry name" value="ZINC BINDING OXIDOREDUCTASE, PUTATIVE-RELATED"/>
    <property type="match status" value="1"/>
</dbReference>
<dbReference type="Gene3D" id="3.40.50.720">
    <property type="entry name" value="NAD(P)-binding Rossmann-like Domain"/>
    <property type="match status" value="1"/>
</dbReference>
<dbReference type="SUPFAM" id="SSF51735">
    <property type="entry name" value="NAD(P)-binding Rossmann-fold domains"/>
    <property type="match status" value="1"/>
</dbReference>
<feature type="domain" description="Alcohol dehydrogenase-like C-terminal" evidence="2">
    <location>
        <begin position="56"/>
        <end position="125"/>
    </location>
</feature>
<dbReference type="InterPro" id="IPR036291">
    <property type="entry name" value="NAD(P)-bd_dom_sf"/>
</dbReference>
<evidence type="ECO:0000259" key="2">
    <source>
        <dbReference type="Pfam" id="PF00107"/>
    </source>
</evidence>
<organism evidence="3 4">
    <name type="scientific">Microdochium bolleyi</name>
    <dbReference type="NCBI Taxonomy" id="196109"/>
    <lineage>
        <taxon>Eukaryota</taxon>
        <taxon>Fungi</taxon>
        <taxon>Dikarya</taxon>
        <taxon>Ascomycota</taxon>
        <taxon>Pezizomycotina</taxon>
        <taxon>Sordariomycetes</taxon>
        <taxon>Xylariomycetidae</taxon>
        <taxon>Xylariales</taxon>
        <taxon>Microdochiaceae</taxon>
        <taxon>Microdochium</taxon>
    </lineage>
</organism>
<dbReference type="GO" id="GO:0016651">
    <property type="term" value="F:oxidoreductase activity, acting on NAD(P)H"/>
    <property type="evidence" value="ECO:0007669"/>
    <property type="project" value="InterPro"/>
</dbReference>
<accession>A0A136INB2</accession>
<evidence type="ECO:0000313" key="4">
    <source>
        <dbReference type="Proteomes" id="UP000070501"/>
    </source>
</evidence>
<dbReference type="InterPro" id="IPR047122">
    <property type="entry name" value="Trans-enoyl_RdTase-like"/>
</dbReference>
<dbReference type="Gene3D" id="3.90.180.10">
    <property type="entry name" value="Medium-chain alcohol dehydrogenases, catalytic domain"/>
    <property type="match status" value="1"/>
</dbReference>
<sequence>MVFKIPSNLPESHAAALTSVVMTAAHVLHNLFKFPLPTARPADSPSPILIWGASSAVGLSALQLARASGFSNIFVTGSPARHDLLRSLGATRVFDYAAASVVADIKAAVEALGKGPISHALDAAGTMGEPSSADLMAQSVTDEAVLCSVVLRPGTKFLFLDSGSLERLGALHWAITNYGTKFEVPSSINFSYVQSERK</sequence>
<dbReference type="AlphaFoldDB" id="A0A136INB2"/>
<reference evidence="4" key="1">
    <citation type="submission" date="2016-02" db="EMBL/GenBank/DDBJ databases">
        <title>Draft genome sequence of Microdochium bolleyi, a fungal endophyte of beachgrass.</title>
        <authorList>
            <consortium name="DOE Joint Genome Institute"/>
            <person name="David A.S."/>
            <person name="May G."/>
            <person name="Haridas S."/>
            <person name="Lim J."/>
            <person name="Wang M."/>
            <person name="Labutti K."/>
            <person name="Lipzen A."/>
            <person name="Barry K."/>
            <person name="Grigoriev I.V."/>
        </authorList>
    </citation>
    <scope>NUCLEOTIDE SEQUENCE [LARGE SCALE GENOMIC DNA]</scope>
    <source>
        <strain evidence="4">J235TASD1</strain>
    </source>
</reference>
<evidence type="ECO:0000256" key="1">
    <source>
        <dbReference type="ARBA" id="ARBA00023002"/>
    </source>
</evidence>
<dbReference type="InParanoid" id="A0A136INB2"/>
<dbReference type="Proteomes" id="UP000070501">
    <property type="component" value="Unassembled WGS sequence"/>
</dbReference>
<dbReference type="InterPro" id="IPR013149">
    <property type="entry name" value="ADH-like_C"/>
</dbReference>
<dbReference type="Pfam" id="PF00107">
    <property type="entry name" value="ADH_zinc_N"/>
    <property type="match status" value="1"/>
</dbReference>
<dbReference type="EMBL" id="KQ964268">
    <property type="protein sequence ID" value="KXJ86374.1"/>
    <property type="molecule type" value="Genomic_DNA"/>
</dbReference>
<name>A0A136INB2_9PEZI</name>
<evidence type="ECO:0000313" key="3">
    <source>
        <dbReference type="EMBL" id="KXJ86374.1"/>
    </source>
</evidence>
<proteinExistence type="predicted"/>
<gene>
    <name evidence="3" type="ORF">Micbo1qcDRAFT_209068</name>
</gene>
<dbReference type="OrthoDB" id="10257049at2759"/>
<keyword evidence="4" id="KW-1185">Reference proteome</keyword>
<dbReference type="PANTHER" id="PTHR45348">
    <property type="entry name" value="HYPOTHETICAL OXIDOREDUCTASE (EUROFUNG)"/>
    <property type="match status" value="1"/>
</dbReference>